<evidence type="ECO:0000313" key="3">
    <source>
        <dbReference type="Proteomes" id="UP000316242"/>
    </source>
</evidence>
<name>A0ABQ0RKT2_GLUNI</name>
<sequence>MDGQHAAKLLQSAEQDSQQMVQTSGSPRGFTTTLVAVSAVVLTLFQAYPPQAFWTALLYIPLILWYVLARRRRAKPRTLADTPSLLAGAYAGYFFLGILLVNCLRFWEAAQVEEVVAKILVTFISCMFLVAKMQAAYNMARLEDGNDQVV</sequence>
<comment type="caution">
    <text evidence="2">The sequence shown here is derived from an EMBL/GenBank/DDBJ whole genome shotgun (WGS) entry which is preliminary data.</text>
</comment>
<evidence type="ECO:0000256" key="1">
    <source>
        <dbReference type="SAM" id="Phobius"/>
    </source>
</evidence>
<dbReference type="EMBL" id="BJNE01000004">
    <property type="protein sequence ID" value="GEC12086.1"/>
    <property type="molecule type" value="Genomic_DNA"/>
</dbReference>
<evidence type="ECO:0000313" key="2">
    <source>
        <dbReference type="EMBL" id="GEC12086.1"/>
    </source>
</evidence>
<reference evidence="2 3" key="1">
    <citation type="submission" date="2019-06" db="EMBL/GenBank/DDBJ databases">
        <title>Whole genome shotgun sequence of Glutamicibacter nicotianae NBRC 14234.</title>
        <authorList>
            <person name="Hosoyama A."/>
            <person name="Uohara A."/>
            <person name="Ohji S."/>
            <person name="Ichikawa N."/>
        </authorList>
    </citation>
    <scope>NUCLEOTIDE SEQUENCE [LARGE SCALE GENOMIC DNA]</scope>
    <source>
        <strain evidence="2 3">NBRC 14234</strain>
    </source>
</reference>
<keyword evidence="3" id="KW-1185">Reference proteome</keyword>
<accession>A0ABQ0RKT2</accession>
<feature type="transmembrane region" description="Helical" evidence="1">
    <location>
        <begin position="29"/>
        <end position="46"/>
    </location>
</feature>
<protein>
    <submittedName>
        <fullName evidence="2">Uncharacterized protein</fullName>
    </submittedName>
</protein>
<dbReference type="Proteomes" id="UP000316242">
    <property type="component" value="Unassembled WGS sequence"/>
</dbReference>
<feature type="transmembrane region" description="Helical" evidence="1">
    <location>
        <begin position="52"/>
        <end position="69"/>
    </location>
</feature>
<feature type="transmembrane region" description="Helical" evidence="1">
    <location>
        <begin position="115"/>
        <end position="131"/>
    </location>
</feature>
<proteinExistence type="predicted"/>
<keyword evidence="1" id="KW-1133">Transmembrane helix</keyword>
<keyword evidence="1" id="KW-0812">Transmembrane</keyword>
<organism evidence="2 3">
    <name type="scientific">Glutamicibacter nicotianae</name>
    <name type="common">Arthrobacter nicotianae</name>
    <dbReference type="NCBI Taxonomy" id="37929"/>
    <lineage>
        <taxon>Bacteria</taxon>
        <taxon>Bacillati</taxon>
        <taxon>Actinomycetota</taxon>
        <taxon>Actinomycetes</taxon>
        <taxon>Micrococcales</taxon>
        <taxon>Micrococcaceae</taxon>
        <taxon>Glutamicibacter</taxon>
    </lineage>
</organism>
<gene>
    <name evidence="2" type="ORF">ANI01nite_12890</name>
</gene>
<feature type="transmembrane region" description="Helical" evidence="1">
    <location>
        <begin position="90"/>
        <end position="109"/>
    </location>
</feature>
<keyword evidence="1" id="KW-0472">Membrane</keyword>